<feature type="compositionally biased region" description="Low complexity" evidence="14">
    <location>
        <begin position="25"/>
        <end position="38"/>
    </location>
</feature>
<dbReference type="Gene3D" id="3.30.310.80">
    <property type="entry name" value="Kinase associated domain 1, KA1"/>
    <property type="match status" value="2"/>
</dbReference>
<dbReference type="GO" id="GO:0004674">
    <property type="term" value="F:protein serine/threonine kinase activity"/>
    <property type="evidence" value="ECO:0007669"/>
    <property type="project" value="UniProtKB-KW"/>
</dbReference>
<dbReference type="Gene3D" id="3.30.200.20">
    <property type="entry name" value="Phosphorylase Kinase, domain 1"/>
    <property type="match status" value="1"/>
</dbReference>
<evidence type="ECO:0000256" key="7">
    <source>
        <dbReference type="ARBA" id="ARBA00022777"/>
    </source>
</evidence>
<evidence type="ECO:0000256" key="12">
    <source>
        <dbReference type="ARBA" id="ARBA00048679"/>
    </source>
</evidence>
<dbReference type="FunFam" id="1.10.8.10:FF:000069">
    <property type="entry name" value="Non-specific serine/threonine protein kinase"/>
    <property type="match status" value="1"/>
</dbReference>
<evidence type="ECO:0000256" key="3">
    <source>
        <dbReference type="ARBA" id="ARBA00012513"/>
    </source>
</evidence>
<feature type="region of interest" description="Disordered" evidence="14">
    <location>
        <begin position="581"/>
        <end position="622"/>
    </location>
</feature>
<evidence type="ECO:0000313" key="16">
    <source>
        <dbReference type="EMBL" id="KZZ91071.1"/>
    </source>
</evidence>
<reference evidence="16 17" key="1">
    <citation type="journal article" date="2016" name="Genome Biol. Evol.">
        <title>Divergent and convergent evolution of fungal pathogenicity.</title>
        <authorList>
            <person name="Shang Y."/>
            <person name="Xiao G."/>
            <person name="Zheng P."/>
            <person name="Cen K."/>
            <person name="Zhan S."/>
            <person name="Wang C."/>
        </authorList>
    </citation>
    <scope>NUCLEOTIDE SEQUENCE [LARGE SCALE GENOMIC DNA]</scope>
    <source>
        <strain evidence="16 17">RCEF 2490</strain>
    </source>
</reference>
<evidence type="ECO:0000313" key="17">
    <source>
        <dbReference type="Proteomes" id="UP000078544"/>
    </source>
</evidence>
<feature type="region of interest" description="Disordered" evidence="14">
    <location>
        <begin position="1"/>
        <end position="73"/>
    </location>
</feature>
<dbReference type="AlphaFoldDB" id="A0A167YAK8"/>
<feature type="compositionally biased region" description="Basic and acidic residues" evidence="14">
    <location>
        <begin position="581"/>
        <end position="594"/>
    </location>
</feature>
<dbReference type="Pfam" id="PF00069">
    <property type="entry name" value="Pkinase"/>
    <property type="match status" value="1"/>
</dbReference>
<feature type="domain" description="Protein kinase" evidence="15">
    <location>
        <begin position="83"/>
        <end position="334"/>
    </location>
</feature>
<dbReference type="PANTHER" id="PTHR24346">
    <property type="entry name" value="MAP/MICROTUBULE AFFINITY-REGULATING KINASE"/>
    <property type="match status" value="1"/>
</dbReference>
<dbReference type="CDD" id="cd14079">
    <property type="entry name" value="STKc_AMPK_alpha"/>
    <property type="match status" value="1"/>
</dbReference>
<dbReference type="Gene3D" id="1.10.510.10">
    <property type="entry name" value="Transferase(Phosphotransferase) domain 1"/>
    <property type="match status" value="1"/>
</dbReference>
<evidence type="ECO:0000256" key="13">
    <source>
        <dbReference type="PROSITE-ProRule" id="PRU10141"/>
    </source>
</evidence>
<dbReference type="GO" id="GO:0106310">
    <property type="term" value="F:protein serine kinase activity"/>
    <property type="evidence" value="ECO:0007669"/>
    <property type="project" value="RHEA"/>
</dbReference>
<dbReference type="STRING" id="1081109.A0A167YAK8"/>
<evidence type="ECO:0000256" key="10">
    <source>
        <dbReference type="ARBA" id="ARBA00023277"/>
    </source>
</evidence>
<comment type="catalytic activity">
    <reaction evidence="11">
        <text>L-threonyl-[protein] + ATP = O-phospho-L-threonyl-[protein] + ADP + H(+)</text>
        <dbReference type="Rhea" id="RHEA:46608"/>
        <dbReference type="Rhea" id="RHEA-COMP:11060"/>
        <dbReference type="Rhea" id="RHEA-COMP:11605"/>
        <dbReference type="ChEBI" id="CHEBI:15378"/>
        <dbReference type="ChEBI" id="CHEBI:30013"/>
        <dbReference type="ChEBI" id="CHEBI:30616"/>
        <dbReference type="ChEBI" id="CHEBI:61977"/>
        <dbReference type="ChEBI" id="CHEBI:456216"/>
        <dbReference type="EC" id="2.7.11.1"/>
    </reaction>
</comment>
<feature type="region of interest" description="Disordered" evidence="14">
    <location>
        <begin position="649"/>
        <end position="676"/>
    </location>
</feature>
<name>A0A167YAK8_9HYPO</name>
<dbReference type="InterPro" id="IPR011009">
    <property type="entry name" value="Kinase-like_dom_sf"/>
</dbReference>
<dbReference type="GO" id="GO:0005737">
    <property type="term" value="C:cytoplasm"/>
    <property type="evidence" value="ECO:0007669"/>
    <property type="project" value="TreeGrafter"/>
</dbReference>
<evidence type="ECO:0000256" key="2">
    <source>
        <dbReference type="ARBA" id="ARBA00006234"/>
    </source>
</evidence>
<dbReference type="InterPro" id="IPR028375">
    <property type="entry name" value="KA1/Ssp2_C"/>
</dbReference>
<dbReference type="FunFam" id="3.30.200.20:FF:000236">
    <property type="entry name" value="Non-specific serine/threonine protein kinase"/>
    <property type="match status" value="1"/>
</dbReference>
<dbReference type="PROSITE" id="PS50011">
    <property type="entry name" value="PROTEIN_KINASE_DOM"/>
    <property type="match status" value="1"/>
</dbReference>
<feature type="compositionally biased region" description="Polar residues" evidence="14">
    <location>
        <begin position="652"/>
        <end position="676"/>
    </location>
</feature>
<evidence type="ECO:0000256" key="6">
    <source>
        <dbReference type="ARBA" id="ARBA00022741"/>
    </source>
</evidence>
<dbReference type="PROSITE" id="PS00107">
    <property type="entry name" value="PROTEIN_KINASE_ATP"/>
    <property type="match status" value="1"/>
</dbReference>
<evidence type="ECO:0000256" key="4">
    <source>
        <dbReference type="ARBA" id="ARBA00022527"/>
    </source>
</evidence>
<evidence type="ECO:0000256" key="9">
    <source>
        <dbReference type="ARBA" id="ARBA00023242"/>
    </source>
</evidence>
<dbReference type="GO" id="GO:0005634">
    <property type="term" value="C:nucleus"/>
    <property type="evidence" value="ECO:0007669"/>
    <property type="project" value="UniProtKB-SubCell"/>
</dbReference>
<dbReference type="EC" id="2.7.11.1" evidence="3"/>
<dbReference type="OrthoDB" id="193931at2759"/>
<feature type="region of interest" description="Disordered" evidence="14">
    <location>
        <begin position="483"/>
        <end position="550"/>
    </location>
</feature>
<dbReference type="Proteomes" id="UP000078544">
    <property type="component" value="Unassembled WGS sequence"/>
</dbReference>
<keyword evidence="4" id="KW-0723">Serine/threonine-protein kinase</keyword>
<organism evidence="16 17">
    <name type="scientific">Moelleriella libera RCEF 2490</name>
    <dbReference type="NCBI Taxonomy" id="1081109"/>
    <lineage>
        <taxon>Eukaryota</taxon>
        <taxon>Fungi</taxon>
        <taxon>Dikarya</taxon>
        <taxon>Ascomycota</taxon>
        <taxon>Pezizomycotina</taxon>
        <taxon>Sordariomycetes</taxon>
        <taxon>Hypocreomycetidae</taxon>
        <taxon>Hypocreales</taxon>
        <taxon>Clavicipitaceae</taxon>
        <taxon>Moelleriella</taxon>
    </lineage>
</organism>
<keyword evidence="8 13" id="KW-0067">ATP-binding</keyword>
<comment type="catalytic activity">
    <reaction evidence="12">
        <text>L-seryl-[protein] + ATP = O-phospho-L-seryl-[protein] + ADP + H(+)</text>
        <dbReference type="Rhea" id="RHEA:17989"/>
        <dbReference type="Rhea" id="RHEA-COMP:9863"/>
        <dbReference type="Rhea" id="RHEA-COMP:11604"/>
        <dbReference type="ChEBI" id="CHEBI:15378"/>
        <dbReference type="ChEBI" id="CHEBI:29999"/>
        <dbReference type="ChEBI" id="CHEBI:30616"/>
        <dbReference type="ChEBI" id="CHEBI:83421"/>
        <dbReference type="ChEBI" id="CHEBI:456216"/>
        <dbReference type="EC" id="2.7.11.1"/>
    </reaction>
</comment>
<comment type="subcellular location">
    <subcellularLocation>
        <location evidence="1">Nucleus</location>
    </subcellularLocation>
</comment>
<dbReference type="InterPro" id="IPR000719">
    <property type="entry name" value="Prot_kinase_dom"/>
</dbReference>
<dbReference type="CDD" id="cd12122">
    <property type="entry name" value="AMPKA_C"/>
    <property type="match status" value="1"/>
</dbReference>
<dbReference type="SUPFAM" id="SSF56112">
    <property type="entry name" value="Protein kinase-like (PK-like)"/>
    <property type="match status" value="1"/>
</dbReference>
<evidence type="ECO:0000259" key="15">
    <source>
        <dbReference type="PROSITE" id="PS50011"/>
    </source>
</evidence>
<dbReference type="InterPro" id="IPR032270">
    <property type="entry name" value="AMPK_C"/>
</dbReference>
<sequence>MAPRGGFEDEELTISLSSSHVRRLQQQQQQQQQAPQPASSRHHRHQGRDDAVQSPRSASGRHTALNSASFRDKSKTEQRIGAYKIVRTLGEGSFGKVRLAIHQGTGQQVALKIIARKKLISRDMAGRVEREIEYLQLLRHPHIIKLYTVIKTTTEIIMVLEYAAGELFDYIVQNGRMKEPEARRFFQQMLCAVEYCHRHKIVHRDLKPENLLLDDNLNVKIADFGLSNIMTDGNFLKTSCGSPNYAAPEVIGGKLYAGPEVDVWSCGVILYVLLVGRLPFDDEHIPTLFAKIARGTYSIPQWMPSGASSLIKRMLVVNPVQRATIDEIRLDPWFLTDLPQYLQTKAEEFLNTGVDPNKAIQKQDIAPNAPVQVQEKLHNEVTDKISKTMGYGKTDVEEALQSEEPSAIKDAYMIVRENKMMSVTQGQEAVTPDTEEAASPMMSMSSARSGASVPPPSRPYVSKVGVLPSSLPNYHKDFIERQKTGPEAQPSAGAGAAFHDEPPAARTDAEKEEAARRLKPHARGQIRDDGSKRPQGMTPINPPKKPKPVRWQFGIRSRNAPWEALLCIHKALHKLGAKYLPDEDYSRGRDKEVELPSGDGSFADECDGAPLQRDSSASFDPARRYKLPGDPWHIKVRWDSSTLKRHIRAAATAQQPDDGNRSQWGSPDSSHVVTGGNAKSQADFALHLDIQIYEMEPGVYLVDFKCSGYETPDGRLHEEKEVTSPFPFLDMAARLIMQLAEAD</sequence>
<dbReference type="InterPro" id="IPR017441">
    <property type="entry name" value="Protein_kinase_ATP_BS"/>
</dbReference>
<evidence type="ECO:0000256" key="8">
    <source>
        <dbReference type="ARBA" id="ARBA00022840"/>
    </source>
</evidence>
<feature type="region of interest" description="Disordered" evidence="14">
    <location>
        <begin position="424"/>
        <end position="457"/>
    </location>
</feature>
<evidence type="ECO:0000256" key="5">
    <source>
        <dbReference type="ARBA" id="ARBA00022679"/>
    </source>
</evidence>
<keyword evidence="17" id="KW-1185">Reference proteome</keyword>
<dbReference type="Pfam" id="PF16579">
    <property type="entry name" value="AdenylateSensor"/>
    <property type="match status" value="1"/>
</dbReference>
<protein>
    <recommendedName>
        <fullName evidence="3">non-specific serine/threonine protein kinase</fullName>
        <ecNumber evidence="3">2.7.11.1</ecNumber>
    </recommendedName>
</protein>
<feature type="binding site" evidence="13">
    <location>
        <position position="117"/>
    </location>
    <ligand>
        <name>ATP</name>
        <dbReference type="ChEBI" id="CHEBI:30616"/>
    </ligand>
</feature>
<evidence type="ECO:0000256" key="1">
    <source>
        <dbReference type="ARBA" id="ARBA00004123"/>
    </source>
</evidence>
<dbReference type="GO" id="GO:0005524">
    <property type="term" value="F:ATP binding"/>
    <property type="evidence" value="ECO:0007669"/>
    <property type="project" value="UniProtKB-UniRule"/>
</dbReference>
<dbReference type="Pfam" id="PF08587">
    <property type="entry name" value="UBA_2"/>
    <property type="match status" value="1"/>
</dbReference>
<keyword evidence="5" id="KW-0808">Transferase</keyword>
<comment type="caution">
    <text evidence="16">The sequence shown here is derived from an EMBL/GenBank/DDBJ whole genome shotgun (WGS) entry which is preliminary data.</text>
</comment>
<dbReference type="SUPFAM" id="SSF103243">
    <property type="entry name" value="KA1-like"/>
    <property type="match status" value="1"/>
</dbReference>
<dbReference type="SMART" id="SM00220">
    <property type="entry name" value="S_TKc"/>
    <property type="match status" value="1"/>
</dbReference>
<gene>
    <name evidence="16" type="ORF">AAL_06812</name>
</gene>
<dbReference type="FunFam" id="1.10.510.10:FF:000544">
    <property type="entry name" value="Non-specific serine/threonine protein kinase"/>
    <property type="match status" value="1"/>
</dbReference>
<accession>A0A167YAK8</accession>
<keyword evidence="7 16" id="KW-0418">Kinase</keyword>
<dbReference type="PANTHER" id="PTHR24346:SF110">
    <property type="entry name" value="NON-SPECIFIC SERINE_THREONINE PROTEIN KINASE"/>
    <property type="match status" value="1"/>
</dbReference>
<feature type="compositionally biased region" description="Low complexity" evidence="14">
    <location>
        <begin position="437"/>
        <end position="452"/>
    </location>
</feature>
<feature type="compositionally biased region" description="Basic and acidic residues" evidence="14">
    <location>
        <begin position="498"/>
        <end position="516"/>
    </location>
</feature>
<dbReference type="GO" id="GO:0035556">
    <property type="term" value="P:intracellular signal transduction"/>
    <property type="evidence" value="ECO:0007669"/>
    <property type="project" value="TreeGrafter"/>
</dbReference>
<dbReference type="EMBL" id="AZGY01000019">
    <property type="protein sequence ID" value="KZZ91071.1"/>
    <property type="molecule type" value="Genomic_DNA"/>
</dbReference>
<keyword evidence="9" id="KW-0539">Nucleus</keyword>
<dbReference type="PROSITE" id="PS00108">
    <property type="entry name" value="PROTEIN_KINASE_ST"/>
    <property type="match status" value="1"/>
</dbReference>
<keyword evidence="10" id="KW-0119">Carbohydrate metabolism</keyword>
<evidence type="ECO:0000256" key="14">
    <source>
        <dbReference type="SAM" id="MobiDB-lite"/>
    </source>
</evidence>
<dbReference type="InterPro" id="IPR013896">
    <property type="entry name" value="SNF1_UBA"/>
</dbReference>
<dbReference type="CDD" id="cd14334">
    <property type="entry name" value="UBA_SNF1_fungi"/>
    <property type="match status" value="1"/>
</dbReference>
<comment type="similarity">
    <text evidence="2">Belongs to the protein kinase superfamily. CAMK Ser/Thr protein kinase family. SNF1 subfamily.</text>
</comment>
<proteinExistence type="inferred from homology"/>
<dbReference type="Gene3D" id="1.10.8.10">
    <property type="entry name" value="DNA helicase RuvA subunit, C-terminal domain"/>
    <property type="match status" value="1"/>
</dbReference>
<keyword evidence="6 13" id="KW-0547">Nucleotide-binding</keyword>
<dbReference type="InterPro" id="IPR008271">
    <property type="entry name" value="Ser/Thr_kinase_AS"/>
</dbReference>
<evidence type="ECO:0000256" key="11">
    <source>
        <dbReference type="ARBA" id="ARBA00047899"/>
    </source>
</evidence>